<dbReference type="InParanoid" id="A2FHS8"/>
<accession>A2FHS8</accession>
<dbReference type="AlphaFoldDB" id="A2FHS8"/>
<sequence>MIFNFILLIRCESNGIFKKYFNENIVEFDVSGSSKQYINGSLQLTKPEYAIYQWDKGYDWCSTCEQSYDKHPYITFSLKSKKIKFNKYYIRAGCCYGNCCCEDDSNRYCADCCLYSWSLQISNDNRIWKDVHKIEKDNHMRRCNEKTYDLDSSYEARFVRVIQNEPCPGNPPCIAINKFEIFGDVLTDDSQEDFVSFHDDDDDVSIIGHISKNMQK</sequence>
<evidence type="ECO:0000313" key="2">
    <source>
        <dbReference type="Proteomes" id="UP000001542"/>
    </source>
</evidence>
<dbReference type="Gene3D" id="2.60.120.260">
    <property type="entry name" value="Galactose-binding domain-like"/>
    <property type="match status" value="1"/>
</dbReference>
<keyword evidence="2" id="KW-1185">Reference proteome</keyword>
<protein>
    <recommendedName>
        <fullName evidence="3">F5/8 type C domain-containing protein</fullName>
    </recommendedName>
</protein>
<dbReference type="Proteomes" id="UP000001542">
    <property type="component" value="Unassembled WGS sequence"/>
</dbReference>
<dbReference type="RefSeq" id="XP_001308468.1">
    <property type="nucleotide sequence ID" value="XM_001308467.1"/>
</dbReference>
<dbReference type="EMBL" id="DS113800">
    <property type="protein sequence ID" value="EAX95538.1"/>
    <property type="molecule type" value="Genomic_DNA"/>
</dbReference>
<dbReference type="SUPFAM" id="SSF49785">
    <property type="entry name" value="Galactose-binding domain-like"/>
    <property type="match status" value="1"/>
</dbReference>
<reference evidence="1" key="2">
    <citation type="journal article" date="2007" name="Science">
        <title>Draft genome sequence of the sexually transmitted pathogen Trichomonas vaginalis.</title>
        <authorList>
            <person name="Carlton J.M."/>
            <person name="Hirt R.P."/>
            <person name="Silva J.C."/>
            <person name="Delcher A.L."/>
            <person name="Schatz M."/>
            <person name="Zhao Q."/>
            <person name="Wortman J.R."/>
            <person name="Bidwell S.L."/>
            <person name="Alsmark U.C.M."/>
            <person name="Besteiro S."/>
            <person name="Sicheritz-Ponten T."/>
            <person name="Noel C.J."/>
            <person name="Dacks J.B."/>
            <person name="Foster P.G."/>
            <person name="Simillion C."/>
            <person name="Van de Peer Y."/>
            <person name="Miranda-Saavedra D."/>
            <person name="Barton G.J."/>
            <person name="Westrop G.D."/>
            <person name="Mueller S."/>
            <person name="Dessi D."/>
            <person name="Fiori P.L."/>
            <person name="Ren Q."/>
            <person name="Paulsen I."/>
            <person name="Zhang H."/>
            <person name="Bastida-Corcuera F.D."/>
            <person name="Simoes-Barbosa A."/>
            <person name="Brown M.T."/>
            <person name="Hayes R.D."/>
            <person name="Mukherjee M."/>
            <person name="Okumura C.Y."/>
            <person name="Schneider R."/>
            <person name="Smith A.J."/>
            <person name="Vanacova S."/>
            <person name="Villalvazo M."/>
            <person name="Haas B.J."/>
            <person name="Pertea M."/>
            <person name="Feldblyum T.V."/>
            <person name="Utterback T.R."/>
            <person name="Shu C.L."/>
            <person name="Osoegawa K."/>
            <person name="de Jong P.J."/>
            <person name="Hrdy I."/>
            <person name="Horvathova L."/>
            <person name="Zubacova Z."/>
            <person name="Dolezal P."/>
            <person name="Malik S.B."/>
            <person name="Logsdon J.M. Jr."/>
            <person name="Henze K."/>
            <person name="Gupta A."/>
            <person name="Wang C.C."/>
            <person name="Dunne R.L."/>
            <person name="Upcroft J.A."/>
            <person name="Upcroft P."/>
            <person name="White O."/>
            <person name="Salzberg S.L."/>
            <person name="Tang P."/>
            <person name="Chiu C.-H."/>
            <person name="Lee Y.-S."/>
            <person name="Embley T.M."/>
            <person name="Coombs G.H."/>
            <person name="Mottram J.C."/>
            <person name="Tachezy J."/>
            <person name="Fraser-Liggett C.M."/>
            <person name="Johnson P.J."/>
        </authorList>
    </citation>
    <scope>NUCLEOTIDE SEQUENCE [LARGE SCALE GENOMIC DNA]</scope>
    <source>
        <strain evidence="1">G3</strain>
    </source>
</reference>
<name>A2FHS8_TRIV3</name>
<dbReference type="VEuPathDB" id="TrichDB:TVAGG3_0460660"/>
<dbReference type="VEuPathDB" id="TrichDB:TVAG_126680"/>
<reference evidence="1" key="1">
    <citation type="submission" date="2006-10" db="EMBL/GenBank/DDBJ databases">
        <authorList>
            <person name="Amadeo P."/>
            <person name="Zhao Q."/>
            <person name="Wortman J."/>
            <person name="Fraser-Liggett C."/>
            <person name="Carlton J."/>
        </authorList>
    </citation>
    <scope>NUCLEOTIDE SEQUENCE</scope>
    <source>
        <strain evidence="1">G3</strain>
    </source>
</reference>
<gene>
    <name evidence="1" type="ORF">TVAG_126680</name>
</gene>
<evidence type="ECO:0000313" key="1">
    <source>
        <dbReference type="EMBL" id="EAX95538.1"/>
    </source>
</evidence>
<organism evidence="1 2">
    <name type="scientific">Trichomonas vaginalis (strain ATCC PRA-98 / G3)</name>
    <dbReference type="NCBI Taxonomy" id="412133"/>
    <lineage>
        <taxon>Eukaryota</taxon>
        <taxon>Metamonada</taxon>
        <taxon>Parabasalia</taxon>
        <taxon>Trichomonadida</taxon>
        <taxon>Trichomonadidae</taxon>
        <taxon>Trichomonas</taxon>
    </lineage>
</organism>
<dbReference type="InterPro" id="IPR008979">
    <property type="entry name" value="Galactose-bd-like_sf"/>
</dbReference>
<proteinExistence type="predicted"/>
<dbReference type="KEGG" id="tva:4753295"/>
<evidence type="ECO:0008006" key="3">
    <source>
        <dbReference type="Google" id="ProtNLM"/>
    </source>
</evidence>